<dbReference type="PROSITE" id="PS50862">
    <property type="entry name" value="AA_TRNA_LIGASE_II"/>
    <property type="match status" value="1"/>
</dbReference>
<evidence type="ECO:0000256" key="2">
    <source>
        <dbReference type="ARBA" id="ARBA00022741"/>
    </source>
</evidence>
<dbReference type="EMBL" id="DTBD01000070">
    <property type="protein sequence ID" value="HGQ65114.1"/>
    <property type="molecule type" value="Genomic_DNA"/>
</dbReference>
<keyword evidence="2" id="KW-0547">Nucleotide-binding</keyword>
<dbReference type="Pfam" id="PF18490">
    <property type="entry name" value="tRNA_bind_4"/>
    <property type="match status" value="1"/>
</dbReference>
<dbReference type="Pfam" id="PF00587">
    <property type="entry name" value="tRNA-synt_2b"/>
    <property type="match status" value="1"/>
</dbReference>
<dbReference type="InterPro" id="IPR006195">
    <property type="entry name" value="aa-tRNA-synth_II"/>
</dbReference>
<sequence length="535" mass="62046">MRIVGTLEITLSKPLPEVLKSRLPSIIQYLNNDYLKRGVKDILEAANIISFNVMDNKIVLHLETGSKVRIDEASLRIRNVLVQELGKNFKIGIRGLRLTEPKILIDGAISISLALPLIRNVYGDGSKTVIELVELSESDLKKPIFLRLLRLIEEKEKRYRWGGKAENWVLFKKSREKDAKFFEDPNKVLEDIGWMKRASVGQWIYTPPLAHILNVIRKLFLDEVVKPLGFEEAIFPKMYPLEVGLKTGHLKGVINSMLFASLPKSFNIAEFEPLIDYMYVMDSAPPEELQKYLESPSYFLCFAQCEPFYWFFESEILDDAALPVKWYDMSGPSFRWESGGIHGIERVVEFHRIEVVWLGKPEQVIDIRDKLMERYERFLDEVLDLEWRFAWVTPWFYEQSGVVEEKLEININTPGTIDIEAWVPYKGDRSDNKAWLEIGNISIHGTKFTAPFKIKHNRDEELWTGCSGFGSERWLVALLAQKGFDPLNWPKKFLEYVRREPFPKSIAIVTYPKTKEGKELLNGVHKMLEVLKNET</sequence>
<gene>
    <name evidence="7" type="ORF">ENU08_07715</name>
    <name evidence="6" type="ORF">ENU41_08000</name>
</gene>
<dbReference type="GO" id="GO:0006418">
    <property type="term" value="P:tRNA aminoacylation for protein translation"/>
    <property type="evidence" value="ECO:0007669"/>
    <property type="project" value="InterPro"/>
</dbReference>
<dbReference type="Gene3D" id="3.30.930.10">
    <property type="entry name" value="Bira Bifunctional Protein, Domain 2"/>
    <property type="match status" value="1"/>
</dbReference>
<reference evidence="7" key="1">
    <citation type="journal article" date="2020" name="mSystems">
        <title>Genome- and Community-Level Interaction Insights into Carbon Utilization and Element Cycling Functions of Hydrothermarchaeota in Hydrothermal Sediment.</title>
        <authorList>
            <person name="Zhou Z."/>
            <person name="Liu Y."/>
            <person name="Xu W."/>
            <person name="Pan J."/>
            <person name="Luo Z.H."/>
            <person name="Li M."/>
        </authorList>
    </citation>
    <scope>NUCLEOTIDE SEQUENCE [LARGE SCALE GENOMIC DNA]</scope>
    <source>
        <strain evidence="7">SpSt-637</strain>
        <strain evidence="6">SpSt-667</strain>
    </source>
</reference>
<protein>
    <submittedName>
        <fullName evidence="7">Serine--tRNA ligase</fullName>
    </submittedName>
</protein>
<dbReference type="GO" id="GO:0004812">
    <property type="term" value="F:aminoacyl-tRNA ligase activity"/>
    <property type="evidence" value="ECO:0007669"/>
    <property type="project" value="UniProtKB-KW"/>
</dbReference>
<dbReference type="GO" id="GO:0005524">
    <property type="term" value="F:ATP binding"/>
    <property type="evidence" value="ECO:0007669"/>
    <property type="project" value="UniProtKB-KW"/>
</dbReference>
<evidence type="ECO:0000256" key="1">
    <source>
        <dbReference type="ARBA" id="ARBA00022598"/>
    </source>
</evidence>
<dbReference type="Gene3D" id="3.30.70.1920">
    <property type="match status" value="1"/>
</dbReference>
<dbReference type="InterPro" id="IPR045864">
    <property type="entry name" value="aa-tRNA-synth_II/BPL/LPL"/>
</dbReference>
<dbReference type="SUPFAM" id="SSF55681">
    <property type="entry name" value="Class II aaRS and biotin synthetases"/>
    <property type="match status" value="1"/>
</dbReference>
<dbReference type="InterPro" id="IPR041293">
    <property type="entry name" value="SerS_tRNA-bd"/>
</dbReference>
<evidence type="ECO:0000313" key="6">
    <source>
        <dbReference type="EMBL" id="HGQ36595.1"/>
    </source>
</evidence>
<evidence type="ECO:0000259" key="5">
    <source>
        <dbReference type="PROSITE" id="PS50862"/>
    </source>
</evidence>
<proteinExistence type="predicted"/>
<keyword evidence="1 7" id="KW-0436">Ligase</keyword>
<keyword evidence="4" id="KW-0030">Aminoacyl-tRNA synthetase</keyword>
<organism evidence="7">
    <name type="scientific">Ignisphaera aggregans</name>
    <dbReference type="NCBI Taxonomy" id="334771"/>
    <lineage>
        <taxon>Archaea</taxon>
        <taxon>Thermoproteota</taxon>
        <taxon>Thermoprotei</taxon>
        <taxon>Desulfurococcales</taxon>
        <taxon>Desulfurococcaceae</taxon>
        <taxon>Ignisphaera</taxon>
    </lineage>
</organism>
<accession>A0A7C4JKG0</accession>
<comment type="caution">
    <text evidence="7">The sequence shown here is derived from an EMBL/GenBank/DDBJ whole genome shotgun (WGS) entry which is preliminary data.</text>
</comment>
<evidence type="ECO:0000256" key="3">
    <source>
        <dbReference type="ARBA" id="ARBA00022840"/>
    </source>
</evidence>
<keyword evidence="3" id="KW-0067">ATP-binding</keyword>
<feature type="domain" description="Aminoacyl-transfer RNA synthetases class-II family profile" evidence="5">
    <location>
        <begin position="331"/>
        <end position="486"/>
    </location>
</feature>
<dbReference type="EMBL" id="DTCK01000042">
    <property type="protein sequence ID" value="HGQ36595.1"/>
    <property type="molecule type" value="Genomic_DNA"/>
</dbReference>
<dbReference type="InterPro" id="IPR002314">
    <property type="entry name" value="aa-tRNA-synt_IIb"/>
</dbReference>
<evidence type="ECO:0000256" key="4">
    <source>
        <dbReference type="ARBA" id="ARBA00023146"/>
    </source>
</evidence>
<evidence type="ECO:0000313" key="7">
    <source>
        <dbReference type="EMBL" id="HGQ65114.1"/>
    </source>
</evidence>
<dbReference type="AlphaFoldDB" id="A0A7C4JKG0"/>
<name>A0A7C4JKG0_9CREN</name>